<dbReference type="InterPro" id="IPR014162">
    <property type="entry name" value="CpoB_C"/>
</dbReference>
<evidence type="ECO:0000256" key="1">
    <source>
        <dbReference type="HAMAP-Rule" id="MF_02066"/>
    </source>
</evidence>
<dbReference type="GO" id="GO:0030288">
    <property type="term" value="C:outer membrane-bounded periplasmic space"/>
    <property type="evidence" value="ECO:0007669"/>
    <property type="project" value="UniProtKB-UniRule"/>
</dbReference>
<proteinExistence type="inferred from homology"/>
<feature type="region of interest" description="Disordered" evidence="3">
    <location>
        <begin position="98"/>
        <end position="118"/>
    </location>
</feature>
<dbReference type="InterPro" id="IPR032519">
    <property type="entry name" value="YbgF_tri"/>
</dbReference>
<dbReference type="HAMAP" id="MF_02066">
    <property type="entry name" value="CpoB"/>
    <property type="match status" value="1"/>
</dbReference>
<dbReference type="Gene3D" id="1.20.5.110">
    <property type="match status" value="1"/>
</dbReference>
<keyword evidence="1" id="KW-0732">Signal</keyword>
<dbReference type="STRING" id="1122124.GCA_000423165_00728"/>
<dbReference type="InterPro" id="IPR011990">
    <property type="entry name" value="TPR-like_helical_dom_sf"/>
</dbReference>
<organism evidence="5 6">
    <name type="scientific">Pseudidiomarina sediminum</name>
    <dbReference type="NCBI Taxonomy" id="431675"/>
    <lineage>
        <taxon>Bacteria</taxon>
        <taxon>Pseudomonadati</taxon>
        <taxon>Pseudomonadota</taxon>
        <taxon>Gammaproteobacteria</taxon>
        <taxon>Alteromonadales</taxon>
        <taxon>Idiomarinaceae</taxon>
        <taxon>Pseudidiomarina</taxon>
    </lineage>
</organism>
<evidence type="ECO:0000313" key="6">
    <source>
        <dbReference type="Proteomes" id="UP000287022"/>
    </source>
</evidence>
<dbReference type="InterPro" id="IPR019734">
    <property type="entry name" value="TPR_rpt"/>
</dbReference>
<keyword evidence="1" id="KW-0574">Periplasm</keyword>
<dbReference type="Proteomes" id="UP000287022">
    <property type="component" value="Unassembled WGS sequence"/>
</dbReference>
<dbReference type="SUPFAM" id="SSF48452">
    <property type="entry name" value="TPR-like"/>
    <property type="match status" value="1"/>
</dbReference>
<comment type="caution">
    <text evidence="5">The sequence shown here is derived from an EMBL/GenBank/DDBJ whole genome shotgun (WGS) entry which is preliminary data.</text>
</comment>
<accession>A0A432Z971</accession>
<dbReference type="Pfam" id="PF13432">
    <property type="entry name" value="TPR_16"/>
    <property type="match status" value="1"/>
</dbReference>
<evidence type="ECO:0000259" key="4">
    <source>
        <dbReference type="Pfam" id="PF16331"/>
    </source>
</evidence>
<evidence type="ECO:0000256" key="3">
    <source>
        <dbReference type="SAM" id="MobiDB-lite"/>
    </source>
</evidence>
<dbReference type="SMART" id="SM00028">
    <property type="entry name" value="TPR"/>
    <property type="match status" value="2"/>
</dbReference>
<keyword evidence="2" id="KW-0802">TPR repeat</keyword>
<dbReference type="Pfam" id="PF13174">
    <property type="entry name" value="TPR_6"/>
    <property type="match status" value="1"/>
</dbReference>
<feature type="domain" description="YbgF trimerisation" evidence="4">
    <location>
        <begin position="29"/>
        <end position="103"/>
    </location>
</feature>
<dbReference type="AlphaFoldDB" id="A0A432Z971"/>
<dbReference type="GO" id="GO:0043093">
    <property type="term" value="P:FtsZ-dependent cytokinesis"/>
    <property type="evidence" value="ECO:0007669"/>
    <property type="project" value="UniProtKB-UniRule"/>
</dbReference>
<protein>
    <recommendedName>
        <fullName evidence="1">Cell division coordinator CpoB</fullName>
    </recommendedName>
</protein>
<dbReference type="Pfam" id="PF16331">
    <property type="entry name" value="TolA_bind_tri"/>
    <property type="match status" value="1"/>
</dbReference>
<feature type="signal peptide" evidence="1">
    <location>
        <begin position="1"/>
        <end position="20"/>
    </location>
</feature>
<evidence type="ECO:0000256" key="2">
    <source>
        <dbReference type="PROSITE-ProRule" id="PRU00339"/>
    </source>
</evidence>
<dbReference type="EMBL" id="PIQE01000001">
    <property type="protein sequence ID" value="RUO74391.1"/>
    <property type="molecule type" value="Genomic_DNA"/>
</dbReference>
<dbReference type="NCBIfam" id="TIGR02795">
    <property type="entry name" value="tol_pal_ybgF"/>
    <property type="match status" value="1"/>
</dbReference>
<dbReference type="InterPro" id="IPR034706">
    <property type="entry name" value="CpoB"/>
</dbReference>
<reference evidence="6" key="1">
    <citation type="journal article" date="2018" name="Front. Microbiol.">
        <title>Genome-Based Analysis Reveals the Taxonomy and Diversity of the Family Idiomarinaceae.</title>
        <authorList>
            <person name="Liu Y."/>
            <person name="Lai Q."/>
            <person name="Shao Z."/>
        </authorList>
    </citation>
    <scope>NUCLEOTIDE SEQUENCE [LARGE SCALE GENOMIC DNA]</scope>
    <source>
        <strain evidence="6">c121</strain>
    </source>
</reference>
<feature type="chain" id="PRO_5019600809" description="Cell division coordinator CpoB" evidence="1">
    <location>
        <begin position="21"/>
        <end position="253"/>
    </location>
</feature>
<evidence type="ECO:0000313" key="5">
    <source>
        <dbReference type="EMBL" id="RUO74391.1"/>
    </source>
</evidence>
<comment type="similarity">
    <text evidence="1">Belongs to the CpoB family.</text>
</comment>
<feature type="repeat" description="TPR" evidence="2">
    <location>
        <begin position="207"/>
        <end position="240"/>
    </location>
</feature>
<keyword evidence="1" id="KW-0131">Cell cycle</keyword>
<dbReference type="RefSeq" id="WP_026861755.1">
    <property type="nucleotide sequence ID" value="NZ_PIQE01000001.1"/>
</dbReference>
<comment type="subcellular location">
    <subcellularLocation>
        <location evidence="1">Periplasm</location>
    </subcellularLocation>
</comment>
<dbReference type="PROSITE" id="PS50005">
    <property type="entry name" value="TPR"/>
    <property type="match status" value="1"/>
</dbReference>
<comment type="function">
    <text evidence="1">Mediates coordination of peptidoglycan synthesis and outer membrane constriction during cell division.</text>
</comment>
<name>A0A432Z971_9GAMM</name>
<sequence precursor="true">MQKTSLVLAFLIPGVLFAQAPVSKLGSGSVEERLEQLERVMDARNAAQMALLDQMASLQDEVADLRGKTEEHAYQLEQILQRQREIYQEIDRRLNATPAPAEAAPSASTTYANTSSTPATAGAVDYSTNLSENDAYDKAIRLVMEDRRYDAAIPEFRAFIKQFPNSTYVPNAHYWLGQLLYAEGKYDEAKAEFSAVVDQFQDSNKRGDSLLKLGIVAQQQGEKQLARSYFEKVLSEYPNSTPADLAQKRLANL</sequence>
<dbReference type="Gene3D" id="1.25.40.10">
    <property type="entry name" value="Tetratricopeptide repeat domain"/>
    <property type="match status" value="1"/>
</dbReference>
<keyword evidence="1" id="KW-0132">Cell division</keyword>
<gene>
    <name evidence="5" type="primary">ygbF</name>
    <name evidence="1" type="synonym">cpoB</name>
    <name evidence="5" type="ORF">CWI80_03355</name>
</gene>
<keyword evidence="6" id="KW-1185">Reference proteome</keyword>
<dbReference type="GO" id="GO:0070206">
    <property type="term" value="P:protein trimerization"/>
    <property type="evidence" value="ECO:0007669"/>
    <property type="project" value="InterPro"/>
</dbReference>